<dbReference type="EC" id="1.14.13.59" evidence="4"/>
<dbReference type="eggNOG" id="COG3486">
    <property type="taxonomic scope" value="Bacteria"/>
</dbReference>
<dbReference type="GO" id="GO:0047091">
    <property type="term" value="F:L-lysine 6-monooxygenase (NADPH) activity"/>
    <property type="evidence" value="ECO:0007669"/>
    <property type="project" value="UniProtKB-EC"/>
</dbReference>
<organism evidence="15 16">
    <name type="scientific">Exiguobacterium sibiricum (strain DSM 17290 / CCUG 55495 / CIP 109462 / JCM 13490 / 255-15)</name>
    <dbReference type="NCBI Taxonomy" id="262543"/>
    <lineage>
        <taxon>Bacteria</taxon>
        <taxon>Bacillati</taxon>
        <taxon>Bacillota</taxon>
        <taxon>Bacilli</taxon>
        <taxon>Bacillales</taxon>
        <taxon>Bacillales Family XII. Incertae Sedis</taxon>
        <taxon>Exiguobacterium</taxon>
    </lineage>
</organism>
<protein>
    <recommendedName>
        <fullName evidence="5">L-lysine N6-monooxygenase MbtG</fullName>
        <ecNumber evidence="4">1.14.13.59</ecNumber>
    </recommendedName>
    <alternativeName>
        <fullName evidence="13">Lysine 6-N-hydroxylase</fullName>
    </alternativeName>
    <alternativeName>
        <fullName evidence="12">Lysine N6-hydroxylase</fullName>
    </alternativeName>
    <alternativeName>
        <fullName evidence="10">Lysine-N-oxygenase</fullName>
    </alternativeName>
    <alternativeName>
        <fullName evidence="11">Mycobactin synthase protein G</fullName>
    </alternativeName>
</protein>
<proteinExistence type="inferred from homology"/>
<dbReference type="SUPFAM" id="SSF51905">
    <property type="entry name" value="FAD/NAD(P)-binding domain"/>
    <property type="match status" value="2"/>
</dbReference>
<gene>
    <name evidence="15" type="ordered locus">Exig_1071</name>
</gene>
<evidence type="ECO:0000256" key="9">
    <source>
        <dbReference type="ARBA" id="ARBA00023002"/>
    </source>
</evidence>
<dbReference type="STRING" id="262543.Exig_1071"/>
<evidence type="ECO:0000256" key="12">
    <source>
        <dbReference type="ARBA" id="ARBA00032493"/>
    </source>
</evidence>
<keyword evidence="7" id="KW-0274">FAD</keyword>
<accession>B1YMG4</accession>
<keyword evidence="9 15" id="KW-0560">Oxidoreductase</keyword>
<comment type="catalytic activity">
    <reaction evidence="14">
        <text>L-lysine + NADPH + O2 = N(6)-hydroxy-L-lysine + NADP(+) + H2O</text>
        <dbReference type="Rhea" id="RHEA:23228"/>
        <dbReference type="ChEBI" id="CHEBI:15377"/>
        <dbReference type="ChEBI" id="CHEBI:15379"/>
        <dbReference type="ChEBI" id="CHEBI:32551"/>
        <dbReference type="ChEBI" id="CHEBI:57783"/>
        <dbReference type="ChEBI" id="CHEBI:57820"/>
        <dbReference type="ChEBI" id="CHEBI:58349"/>
        <dbReference type="EC" id="1.14.13.59"/>
    </reaction>
</comment>
<evidence type="ECO:0000256" key="14">
    <source>
        <dbReference type="ARBA" id="ARBA00048407"/>
    </source>
</evidence>
<dbReference type="Pfam" id="PF13434">
    <property type="entry name" value="Lys_Orn_oxgnase"/>
    <property type="match status" value="1"/>
</dbReference>
<dbReference type="RefSeq" id="WP_012369974.1">
    <property type="nucleotide sequence ID" value="NC_010556.1"/>
</dbReference>
<evidence type="ECO:0000256" key="2">
    <source>
        <dbReference type="ARBA" id="ARBA00004924"/>
    </source>
</evidence>
<keyword evidence="16" id="KW-1185">Reference proteome</keyword>
<keyword evidence="8" id="KW-0521">NADP</keyword>
<name>B1YMG4_EXIS2</name>
<evidence type="ECO:0000313" key="16">
    <source>
        <dbReference type="Proteomes" id="UP000001681"/>
    </source>
</evidence>
<dbReference type="InterPro" id="IPR025700">
    <property type="entry name" value="Lys/Orn_oxygenase"/>
</dbReference>
<dbReference type="KEGG" id="esi:Exig_1071"/>
<dbReference type="PANTHER" id="PTHR42802:SF1">
    <property type="entry name" value="L-ORNITHINE N(5)-MONOOXYGENASE"/>
    <property type="match status" value="1"/>
</dbReference>
<comment type="pathway">
    <text evidence="2">Siderophore biosynthesis.</text>
</comment>
<dbReference type="HOGENOM" id="CLU_020931_0_0_9"/>
<keyword evidence="15" id="KW-0503">Monooxygenase</keyword>
<dbReference type="EMBL" id="CP001022">
    <property type="protein sequence ID" value="ACB60551.1"/>
    <property type="molecule type" value="Genomic_DNA"/>
</dbReference>
<reference evidence="15 16" key="2">
    <citation type="journal article" date="2008" name="BMC Genomics">
        <title>Architecture of thermal adaptation in an Exiguobacterium sibiricum strain isolated from 3 million year old permafrost: a genome and transcriptome approach.</title>
        <authorList>
            <person name="Rodrigues D.F."/>
            <person name="Ivanova N."/>
            <person name="He Z."/>
            <person name="Huebner M."/>
            <person name="Zhou J."/>
            <person name="Tiedje J.M."/>
        </authorList>
    </citation>
    <scope>NUCLEOTIDE SEQUENCE [LARGE SCALE GENOMIC DNA]</scope>
    <source>
        <strain evidence="16">DSM 17290 / CIP 109462 / JCM 13490 / 255-15</strain>
    </source>
</reference>
<evidence type="ECO:0000256" key="3">
    <source>
        <dbReference type="ARBA" id="ARBA00007588"/>
    </source>
</evidence>
<evidence type="ECO:0000256" key="10">
    <source>
        <dbReference type="ARBA" id="ARBA00029939"/>
    </source>
</evidence>
<evidence type="ECO:0000256" key="5">
    <source>
        <dbReference type="ARBA" id="ARBA00016406"/>
    </source>
</evidence>
<keyword evidence="6" id="KW-0285">Flavoprotein</keyword>
<evidence type="ECO:0000256" key="7">
    <source>
        <dbReference type="ARBA" id="ARBA00022827"/>
    </source>
</evidence>
<evidence type="ECO:0000313" key="15">
    <source>
        <dbReference type="EMBL" id="ACB60551.1"/>
    </source>
</evidence>
<evidence type="ECO:0000256" key="11">
    <source>
        <dbReference type="ARBA" id="ARBA00031158"/>
    </source>
</evidence>
<dbReference type="AlphaFoldDB" id="B1YMG4"/>
<comment type="similarity">
    <text evidence="3">Belongs to the lysine N(6)-hydroxylase/L-ornithine N(5)-oxygenase family.</text>
</comment>
<evidence type="ECO:0000256" key="6">
    <source>
        <dbReference type="ARBA" id="ARBA00022630"/>
    </source>
</evidence>
<evidence type="ECO:0000256" key="1">
    <source>
        <dbReference type="ARBA" id="ARBA00001974"/>
    </source>
</evidence>
<reference evidence="15 16" key="1">
    <citation type="journal article" date="2006" name="Extremophiles">
        <title>Characterization of Exiguobacterium isolates from the Siberian permafrost. Description of Exiguobacterium sibiricum sp. nov.</title>
        <authorList>
            <person name="Rodrigues D.F."/>
            <person name="Goris J."/>
            <person name="Vishnivetskaya T."/>
            <person name="Gilichinsky D."/>
            <person name="Thomashow M.F."/>
            <person name="Tiedje J.M."/>
        </authorList>
    </citation>
    <scope>NUCLEOTIDE SEQUENCE [LARGE SCALE GENOMIC DNA]</scope>
    <source>
        <strain evidence="16">DSM 17290 / CIP 109462 / JCM 13490 / 255-15</strain>
    </source>
</reference>
<evidence type="ECO:0000256" key="4">
    <source>
        <dbReference type="ARBA" id="ARBA00013076"/>
    </source>
</evidence>
<evidence type="ECO:0000256" key="13">
    <source>
        <dbReference type="ARBA" id="ARBA00032738"/>
    </source>
</evidence>
<dbReference type="Gene3D" id="3.50.50.60">
    <property type="entry name" value="FAD/NAD(P)-binding domain"/>
    <property type="match status" value="1"/>
</dbReference>
<dbReference type="InterPro" id="IPR036188">
    <property type="entry name" value="FAD/NAD-bd_sf"/>
</dbReference>
<reference evidence="16" key="3">
    <citation type="submission" date="2008-04" db="EMBL/GenBank/DDBJ databases">
        <title>Complete sequence of chromosome of Exiguobacterium sibiricum 255-15.</title>
        <authorList>
            <consortium name="US DOE Joint Genome Institute"/>
            <person name="Copeland A."/>
            <person name="Lucas S."/>
            <person name="Lapidus A."/>
            <person name="Glavina del Rio T."/>
            <person name="Dalin E."/>
            <person name="Tice H."/>
            <person name="Bruce D."/>
            <person name="Goodwin L."/>
            <person name="Pitluck S."/>
            <person name="Kiss H."/>
            <person name="Chertkov O."/>
            <person name="Monk C."/>
            <person name="Brettin T."/>
            <person name="Detter J.C."/>
            <person name="Han C."/>
            <person name="Kuske C.R."/>
            <person name="Schmutz J."/>
            <person name="Larimer F."/>
            <person name="Land M."/>
            <person name="Hauser L."/>
            <person name="Kyrpides N."/>
            <person name="Mikhailova N."/>
            <person name="Vishnivetskaya T."/>
            <person name="Rodrigues D.F."/>
            <person name="Gilichinsky D."/>
            <person name="Tiedje J."/>
            <person name="Richardson P."/>
        </authorList>
    </citation>
    <scope>NUCLEOTIDE SEQUENCE [LARGE SCALE GENOMIC DNA]</scope>
    <source>
        <strain evidence="16">DSM 17290 / CIP 109462 / JCM 13490 / 255-15</strain>
    </source>
</reference>
<comment type="cofactor">
    <cofactor evidence="1">
        <name>FAD</name>
        <dbReference type="ChEBI" id="CHEBI:57692"/>
    </cofactor>
</comment>
<dbReference type="PANTHER" id="PTHR42802">
    <property type="entry name" value="MONOOXYGENASE"/>
    <property type="match status" value="1"/>
</dbReference>
<sequence>MYDLIGVGIGPMNLGLSALAHPTPLRTLFFDESEQFSWHPGMMIKDSMMQTSFISDLVTLADPTSPFTYLNYLRSLNRLHTFYFYEKLLISRQEYNAYLKWVSTQLDDLHFSTRVIDIQDTGDSYEVLVEEVATGKRTTYETRNVVLGTGSKPSIPGSFDKNVIHNTQYVMEKEAILQQDKVSIVGSGQSAAEIFLDLLTSDRPETFELEWISRSTIFETLETGKLGEEIFSPSYVRYFNSLPLATRQEAVAKFTRSQNGISPETLQAIYEHLYDLSPEEQQRVKIRANLEVDQISYDSDFTITMRHTELNEQRTSKTGAVVAATGFVPSLPRFINRLDIEFEGEQQAWKVDANYRISRTVSANHHLYATTNLELSHGPAADNLGMSVSRNQLILNDVAGKELYPVEQHATFTTFD</sequence>
<dbReference type="Proteomes" id="UP000001681">
    <property type="component" value="Chromosome"/>
</dbReference>
<evidence type="ECO:0000256" key="8">
    <source>
        <dbReference type="ARBA" id="ARBA00022857"/>
    </source>
</evidence>